<comment type="caution">
    <text evidence="2">The sequence shown here is derived from an EMBL/GenBank/DDBJ whole genome shotgun (WGS) entry which is preliminary data.</text>
</comment>
<sequence>MTAPLAKLEGFTDVRFRIGSAIPRNPSRVPESHKCLLCALQEAIKSLEYDGQNVFGATVVLVTAGIGSTPQEEIDVMYHLAILKGIRVEIIFYPLLETSTTNLKKTGLDRLARATGGSISTVMDEGVGNDSKINMMIGLMDSMLTAVQRTAHNTPIVVHKQTYPGGHTSLSKGSFFLDDSLGEDAQFAVYYYDINHVGNTIELTSPSGIIMSSINMQEEDGDANIIFVDLPSAERGVWQYQVENRADSHQSLHIQVTSKESSTRKIKLKLWTNSPNNTINIQEPFSPVIIYAELSEGYLPVLRSKVVAKLQKLGTNTTGTPYEPIYFDLYDEGFGGSDLTSGDGIYSRYLPYDELHGNTGLFELSVTADDNEGISVLPAAYSNLINKNHEPCCSSVLRYNNLRTISAFYRSSKYGTLKIVSQTKDEDMFPPSRITDLRAHINNDRHELTLLWTAPGGDYDFGHAEHYEAVIASSWNEANVFSGEFILGMPKPVTVGTEQSIKVFTEKFGQIIYISIYALDQSGNKGTVSNIVSVWVPLPPSTDAPFISTAPLAVGELQGHGLIRSDTGDSFNFDDMAAIIGSVVGFLIVLGVILIFCFVYALQKRSRHNKKEKEITKNKIYKMPPTIIDTNESHDSADSGVKDCEALNSDGRSLSPTNSWTATQLLYEHEKRFSTTSAGKSNSSEFQEKEQYSDIISYPESQTCSETATAQYFEPPSYQASYIEGQSSHPYYDPCSQDDLPPYTPQAQAAPCEILHNPPIIYNNQLVQPIDIYSEAFVRHSQTDNISENYANLQNDIIYTHGSMRRKFAPPVAPKPTLAVRNAAVAAATAAGLEPKRRNVTQV</sequence>
<accession>A0AAV2S701</accession>
<name>A0AAV2S701_MEGNR</name>
<dbReference type="Proteomes" id="UP001497623">
    <property type="component" value="Unassembled WGS sequence"/>
</dbReference>
<keyword evidence="1" id="KW-0472">Membrane</keyword>
<keyword evidence="3" id="KW-1185">Reference proteome</keyword>
<dbReference type="AlphaFoldDB" id="A0AAV2S701"/>
<protein>
    <submittedName>
        <fullName evidence="2">Uncharacterized protein</fullName>
    </submittedName>
</protein>
<evidence type="ECO:0000313" key="2">
    <source>
        <dbReference type="EMBL" id="CAL4169696.1"/>
    </source>
</evidence>
<proteinExistence type="predicted"/>
<keyword evidence="1" id="KW-0812">Transmembrane</keyword>
<keyword evidence="1" id="KW-1133">Transmembrane helix</keyword>
<evidence type="ECO:0000256" key="1">
    <source>
        <dbReference type="SAM" id="Phobius"/>
    </source>
</evidence>
<dbReference type="EMBL" id="CAXKWB010050369">
    <property type="protein sequence ID" value="CAL4169696.1"/>
    <property type="molecule type" value="Genomic_DNA"/>
</dbReference>
<gene>
    <name evidence="2" type="ORF">MNOR_LOCUS33906</name>
</gene>
<organism evidence="2 3">
    <name type="scientific">Meganyctiphanes norvegica</name>
    <name type="common">Northern krill</name>
    <name type="synonym">Thysanopoda norvegica</name>
    <dbReference type="NCBI Taxonomy" id="48144"/>
    <lineage>
        <taxon>Eukaryota</taxon>
        <taxon>Metazoa</taxon>
        <taxon>Ecdysozoa</taxon>
        <taxon>Arthropoda</taxon>
        <taxon>Crustacea</taxon>
        <taxon>Multicrustacea</taxon>
        <taxon>Malacostraca</taxon>
        <taxon>Eumalacostraca</taxon>
        <taxon>Eucarida</taxon>
        <taxon>Euphausiacea</taxon>
        <taxon>Euphausiidae</taxon>
        <taxon>Meganyctiphanes</taxon>
    </lineage>
</organism>
<reference evidence="2 3" key="1">
    <citation type="submission" date="2024-05" db="EMBL/GenBank/DDBJ databases">
        <authorList>
            <person name="Wallberg A."/>
        </authorList>
    </citation>
    <scope>NUCLEOTIDE SEQUENCE [LARGE SCALE GENOMIC DNA]</scope>
</reference>
<evidence type="ECO:0000313" key="3">
    <source>
        <dbReference type="Proteomes" id="UP001497623"/>
    </source>
</evidence>
<feature type="transmembrane region" description="Helical" evidence="1">
    <location>
        <begin position="576"/>
        <end position="602"/>
    </location>
</feature>